<protein>
    <submittedName>
        <fullName evidence="1">Uncharacterized protein</fullName>
    </submittedName>
</protein>
<reference evidence="1 2" key="1">
    <citation type="journal article" date="2018" name="Nat. Ecol. Evol.">
        <title>Pezizomycetes genomes reveal the molecular basis of ectomycorrhizal truffle lifestyle.</title>
        <authorList>
            <person name="Murat C."/>
            <person name="Payen T."/>
            <person name="Noel B."/>
            <person name="Kuo A."/>
            <person name="Morin E."/>
            <person name="Chen J."/>
            <person name="Kohler A."/>
            <person name="Krizsan K."/>
            <person name="Balestrini R."/>
            <person name="Da Silva C."/>
            <person name="Montanini B."/>
            <person name="Hainaut M."/>
            <person name="Levati E."/>
            <person name="Barry K.W."/>
            <person name="Belfiori B."/>
            <person name="Cichocki N."/>
            <person name="Clum A."/>
            <person name="Dockter R.B."/>
            <person name="Fauchery L."/>
            <person name="Guy J."/>
            <person name="Iotti M."/>
            <person name="Le Tacon F."/>
            <person name="Lindquist E.A."/>
            <person name="Lipzen A."/>
            <person name="Malagnac F."/>
            <person name="Mello A."/>
            <person name="Molinier V."/>
            <person name="Miyauchi S."/>
            <person name="Poulain J."/>
            <person name="Riccioni C."/>
            <person name="Rubini A."/>
            <person name="Sitrit Y."/>
            <person name="Splivallo R."/>
            <person name="Traeger S."/>
            <person name="Wang M."/>
            <person name="Zifcakova L."/>
            <person name="Wipf D."/>
            <person name="Zambonelli A."/>
            <person name="Paolocci F."/>
            <person name="Nowrousian M."/>
            <person name="Ottonello S."/>
            <person name="Baldrian P."/>
            <person name="Spatafora J.W."/>
            <person name="Henrissat B."/>
            <person name="Nagy L.G."/>
            <person name="Aury J.M."/>
            <person name="Wincker P."/>
            <person name="Grigoriev I.V."/>
            <person name="Bonfante P."/>
            <person name="Martin F.M."/>
        </authorList>
    </citation>
    <scope>NUCLEOTIDE SEQUENCE [LARGE SCALE GENOMIC DNA]</scope>
    <source>
        <strain evidence="1 2">ATCC MYA-4762</strain>
    </source>
</reference>
<dbReference type="Proteomes" id="UP000267821">
    <property type="component" value="Unassembled WGS sequence"/>
</dbReference>
<accession>A0A3N4M160</accession>
<dbReference type="InParanoid" id="A0A3N4M160"/>
<evidence type="ECO:0000313" key="2">
    <source>
        <dbReference type="Proteomes" id="UP000267821"/>
    </source>
</evidence>
<feature type="non-terminal residue" evidence="1">
    <location>
        <position position="1"/>
    </location>
</feature>
<sequence>SRIIEFLDIEGYPTEANPFFKEANISDLVLYTIKLASADGETGGKEEFVVLDYITVTEEKLVLIIEAKKASMGQAMKQILLSLKDARDNNKGSTVYDFVTTGEHWRMLSYDGTEFVMTNQFTVVFDTMGEEKEEWMKKNSVVVDCVYLAFESLVFASGDRLQ</sequence>
<name>A0A3N4M160_9PEZI</name>
<dbReference type="OrthoDB" id="5355583at2759"/>
<evidence type="ECO:0000313" key="1">
    <source>
        <dbReference type="EMBL" id="RPB27122.1"/>
    </source>
</evidence>
<dbReference type="AlphaFoldDB" id="A0A3N4M160"/>
<dbReference type="EMBL" id="ML121532">
    <property type="protein sequence ID" value="RPB27122.1"/>
    <property type="molecule type" value="Genomic_DNA"/>
</dbReference>
<gene>
    <name evidence="1" type="ORF">L211DRAFT_780111</name>
</gene>
<keyword evidence="2" id="KW-1185">Reference proteome</keyword>
<proteinExistence type="predicted"/>
<organism evidence="1 2">
    <name type="scientific">Terfezia boudieri ATCC MYA-4762</name>
    <dbReference type="NCBI Taxonomy" id="1051890"/>
    <lineage>
        <taxon>Eukaryota</taxon>
        <taxon>Fungi</taxon>
        <taxon>Dikarya</taxon>
        <taxon>Ascomycota</taxon>
        <taxon>Pezizomycotina</taxon>
        <taxon>Pezizomycetes</taxon>
        <taxon>Pezizales</taxon>
        <taxon>Pezizaceae</taxon>
        <taxon>Terfezia</taxon>
    </lineage>
</organism>